<sequence>MVTARIARSEHFLTAAVAFTSLLFAQAPQVFGAPIEGIYLFYENFEDLGLGSTNGTDWWNISTYREGAAVVDSVHARGQNALHISATGGSKAFLQPITFSPPGNSVWGRMWIWMEAFPTAPDYAHFTLVEASGKVGDGSVIRPIGGQYIPGVSAQALWGTGSDLGPTGDWLNWRATAPTVNQQWTCLEFQLDNQMSAMKLWIDGVAKPELTVTRDNHNGTQVPFVFPTFDKIGIGFQEYQRNTTPATFNLWIDDIALTTTRIGCDCEDGSPAL</sequence>
<feature type="signal peptide" evidence="1">
    <location>
        <begin position="1"/>
        <end position="32"/>
    </location>
</feature>
<evidence type="ECO:0000259" key="2">
    <source>
        <dbReference type="Pfam" id="PF21340"/>
    </source>
</evidence>
<keyword evidence="1" id="KW-0732">Signal</keyword>
<dbReference type="OrthoDB" id="5313668at2759"/>
<feature type="domain" description="Cip1-like core" evidence="2">
    <location>
        <begin position="65"/>
        <end position="259"/>
    </location>
</feature>
<feature type="chain" id="PRO_5007296320" description="Cip1-like core domain-containing protein" evidence="1">
    <location>
        <begin position="33"/>
        <end position="273"/>
    </location>
</feature>
<dbReference type="Pfam" id="PF21340">
    <property type="entry name" value="Polysacc_lyase-like"/>
    <property type="match status" value="1"/>
</dbReference>
<reference evidence="3 4" key="1">
    <citation type="journal article" date="2015" name="Genome Biol. Evol.">
        <title>Phylogenomic analyses indicate that early fungi evolved digesting cell walls of algal ancestors of land plants.</title>
        <authorList>
            <person name="Chang Y."/>
            <person name="Wang S."/>
            <person name="Sekimoto S."/>
            <person name="Aerts A.L."/>
            <person name="Choi C."/>
            <person name="Clum A."/>
            <person name="LaButti K.M."/>
            <person name="Lindquist E.A."/>
            <person name="Yee Ngan C."/>
            <person name="Ohm R.A."/>
            <person name="Salamov A.A."/>
            <person name="Grigoriev I.V."/>
            <person name="Spatafora J.W."/>
            <person name="Berbee M.L."/>
        </authorList>
    </citation>
    <scope>NUCLEOTIDE SEQUENCE [LARGE SCALE GENOMIC DNA]</scope>
    <source>
        <strain evidence="3 4">JEL478</strain>
    </source>
</reference>
<evidence type="ECO:0000313" key="3">
    <source>
        <dbReference type="EMBL" id="KXS18780.1"/>
    </source>
</evidence>
<dbReference type="EMBL" id="KQ965740">
    <property type="protein sequence ID" value="KXS18780.1"/>
    <property type="molecule type" value="Genomic_DNA"/>
</dbReference>
<dbReference type="Proteomes" id="UP000070544">
    <property type="component" value="Unassembled WGS sequence"/>
</dbReference>
<proteinExistence type="predicted"/>
<evidence type="ECO:0000256" key="1">
    <source>
        <dbReference type="SAM" id="SignalP"/>
    </source>
</evidence>
<gene>
    <name evidence="3" type="ORF">M427DRAFT_67416</name>
</gene>
<organism evidence="3 4">
    <name type="scientific">Gonapodya prolifera (strain JEL478)</name>
    <name type="common">Monoblepharis prolifera</name>
    <dbReference type="NCBI Taxonomy" id="1344416"/>
    <lineage>
        <taxon>Eukaryota</taxon>
        <taxon>Fungi</taxon>
        <taxon>Fungi incertae sedis</taxon>
        <taxon>Chytridiomycota</taxon>
        <taxon>Chytridiomycota incertae sedis</taxon>
        <taxon>Monoblepharidomycetes</taxon>
        <taxon>Monoblepharidales</taxon>
        <taxon>Gonapodyaceae</taxon>
        <taxon>Gonapodya</taxon>
    </lineage>
</organism>
<evidence type="ECO:0000313" key="4">
    <source>
        <dbReference type="Proteomes" id="UP000070544"/>
    </source>
</evidence>
<keyword evidence="4" id="KW-1185">Reference proteome</keyword>
<protein>
    <recommendedName>
        <fullName evidence="2">Cip1-like core domain-containing protein</fullName>
    </recommendedName>
</protein>
<dbReference type="InterPro" id="IPR048955">
    <property type="entry name" value="Cip1-like_core"/>
</dbReference>
<name>A0A139APV6_GONPJ</name>
<dbReference type="AlphaFoldDB" id="A0A139APV6"/>
<accession>A0A139APV6</accession>
<dbReference type="Gene3D" id="2.60.120.200">
    <property type="match status" value="1"/>
</dbReference>